<evidence type="ECO:0000313" key="2">
    <source>
        <dbReference type="Proteomes" id="UP001359559"/>
    </source>
</evidence>
<evidence type="ECO:0000313" key="1">
    <source>
        <dbReference type="EMBL" id="KAK7293877.1"/>
    </source>
</evidence>
<comment type="caution">
    <text evidence="1">The sequence shown here is derived from an EMBL/GenBank/DDBJ whole genome shotgun (WGS) entry which is preliminary data.</text>
</comment>
<protein>
    <submittedName>
        <fullName evidence="1">Uncharacterized protein</fullName>
    </submittedName>
</protein>
<name>A0AAN9J7P1_CLITE</name>
<sequence length="66" mass="7672">MLMTALTLTHNAHLYDSVDPKVYLWLGRCFMEWMMTVTKNVDVAGNSGDTEEEKPFEEEEWFVGQV</sequence>
<organism evidence="1 2">
    <name type="scientific">Clitoria ternatea</name>
    <name type="common">Butterfly pea</name>
    <dbReference type="NCBI Taxonomy" id="43366"/>
    <lineage>
        <taxon>Eukaryota</taxon>
        <taxon>Viridiplantae</taxon>
        <taxon>Streptophyta</taxon>
        <taxon>Embryophyta</taxon>
        <taxon>Tracheophyta</taxon>
        <taxon>Spermatophyta</taxon>
        <taxon>Magnoliopsida</taxon>
        <taxon>eudicotyledons</taxon>
        <taxon>Gunneridae</taxon>
        <taxon>Pentapetalae</taxon>
        <taxon>rosids</taxon>
        <taxon>fabids</taxon>
        <taxon>Fabales</taxon>
        <taxon>Fabaceae</taxon>
        <taxon>Papilionoideae</taxon>
        <taxon>50 kb inversion clade</taxon>
        <taxon>NPAAA clade</taxon>
        <taxon>indigoferoid/millettioid clade</taxon>
        <taxon>Phaseoleae</taxon>
        <taxon>Clitoria</taxon>
    </lineage>
</organism>
<dbReference type="Proteomes" id="UP001359559">
    <property type="component" value="Unassembled WGS sequence"/>
</dbReference>
<gene>
    <name evidence="1" type="ORF">RJT34_16754</name>
</gene>
<accession>A0AAN9J7P1</accession>
<keyword evidence="2" id="KW-1185">Reference proteome</keyword>
<proteinExistence type="predicted"/>
<dbReference type="AlphaFoldDB" id="A0AAN9J7P1"/>
<reference evidence="1 2" key="1">
    <citation type="submission" date="2024-01" db="EMBL/GenBank/DDBJ databases">
        <title>The genomes of 5 underutilized Papilionoideae crops provide insights into root nodulation and disease resistance.</title>
        <authorList>
            <person name="Yuan L."/>
        </authorList>
    </citation>
    <scope>NUCLEOTIDE SEQUENCE [LARGE SCALE GENOMIC DNA]</scope>
    <source>
        <strain evidence="1">LY-2023</strain>
        <tissue evidence="1">Leaf</tissue>
    </source>
</reference>
<dbReference type="EMBL" id="JAYKXN010000004">
    <property type="protein sequence ID" value="KAK7293877.1"/>
    <property type="molecule type" value="Genomic_DNA"/>
</dbReference>